<dbReference type="Gene3D" id="3.30.70.270">
    <property type="match status" value="1"/>
</dbReference>
<evidence type="ECO:0000313" key="6">
    <source>
        <dbReference type="EMBL" id="PND38857.1"/>
    </source>
</evidence>
<dbReference type="PANTHER" id="PTHR45138:SF9">
    <property type="entry name" value="DIGUANYLATE CYCLASE DGCM-RELATED"/>
    <property type="match status" value="1"/>
</dbReference>
<dbReference type="Gene3D" id="1.25.40.10">
    <property type="entry name" value="Tetratricopeptide repeat domain"/>
    <property type="match status" value="2"/>
</dbReference>
<comment type="catalytic activity">
    <reaction evidence="2">
        <text>2 GTP = 3',3'-c-di-GMP + 2 diphosphate</text>
        <dbReference type="Rhea" id="RHEA:24898"/>
        <dbReference type="ChEBI" id="CHEBI:33019"/>
        <dbReference type="ChEBI" id="CHEBI:37565"/>
        <dbReference type="ChEBI" id="CHEBI:58805"/>
        <dbReference type="EC" id="2.7.7.65"/>
    </reaction>
</comment>
<dbReference type="FunFam" id="3.30.70.270:FF:000001">
    <property type="entry name" value="Diguanylate cyclase domain protein"/>
    <property type="match status" value="1"/>
</dbReference>
<protein>
    <recommendedName>
        <fullName evidence="1">diguanylate cyclase</fullName>
        <ecNumber evidence="1">2.7.7.65</ecNumber>
    </recommendedName>
</protein>
<dbReference type="Proteomes" id="UP000235916">
    <property type="component" value="Unassembled WGS sequence"/>
</dbReference>
<evidence type="ECO:0000256" key="2">
    <source>
        <dbReference type="ARBA" id="ARBA00034247"/>
    </source>
</evidence>
<organism evidence="6 7">
    <name type="scientific">Kinneretia aquatilis</name>
    <dbReference type="NCBI Taxonomy" id="2070761"/>
    <lineage>
        <taxon>Bacteria</taxon>
        <taxon>Pseudomonadati</taxon>
        <taxon>Pseudomonadota</taxon>
        <taxon>Betaproteobacteria</taxon>
        <taxon>Burkholderiales</taxon>
        <taxon>Sphaerotilaceae</taxon>
        <taxon>Roseateles</taxon>
    </lineage>
</organism>
<dbReference type="PANTHER" id="PTHR45138">
    <property type="entry name" value="REGULATORY COMPONENTS OF SENSORY TRANSDUCTION SYSTEM"/>
    <property type="match status" value="1"/>
</dbReference>
<dbReference type="EC" id="2.7.7.65" evidence="1"/>
<dbReference type="InterPro" id="IPR050469">
    <property type="entry name" value="Diguanylate_Cyclase"/>
</dbReference>
<dbReference type="InterPro" id="IPR043128">
    <property type="entry name" value="Rev_trsase/Diguanyl_cyclase"/>
</dbReference>
<dbReference type="InterPro" id="IPR029787">
    <property type="entry name" value="Nucleotide_cyclase"/>
</dbReference>
<comment type="caution">
    <text evidence="6">The sequence shown here is derived from an EMBL/GenBank/DDBJ whole genome shotgun (WGS) entry which is preliminary data.</text>
</comment>
<dbReference type="SUPFAM" id="SSF48452">
    <property type="entry name" value="TPR-like"/>
    <property type="match status" value="2"/>
</dbReference>
<dbReference type="NCBIfam" id="TIGR00254">
    <property type="entry name" value="GGDEF"/>
    <property type="match status" value="1"/>
</dbReference>
<dbReference type="GO" id="GO:0005886">
    <property type="term" value="C:plasma membrane"/>
    <property type="evidence" value="ECO:0007669"/>
    <property type="project" value="TreeGrafter"/>
</dbReference>
<feature type="domain" description="GGDEF" evidence="5">
    <location>
        <begin position="533"/>
        <end position="670"/>
    </location>
</feature>
<feature type="compositionally biased region" description="Polar residues" evidence="3">
    <location>
        <begin position="50"/>
        <end position="65"/>
    </location>
</feature>
<keyword evidence="4" id="KW-0472">Membrane</keyword>
<dbReference type="InterPro" id="IPR019734">
    <property type="entry name" value="TPR_rpt"/>
</dbReference>
<gene>
    <name evidence="6" type="ORF">C1O66_15880</name>
</gene>
<evidence type="ECO:0000256" key="4">
    <source>
        <dbReference type="SAM" id="Phobius"/>
    </source>
</evidence>
<evidence type="ECO:0000313" key="7">
    <source>
        <dbReference type="Proteomes" id="UP000235916"/>
    </source>
</evidence>
<dbReference type="PROSITE" id="PS50887">
    <property type="entry name" value="GGDEF"/>
    <property type="match status" value="1"/>
</dbReference>
<dbReference type="OrthoDB" id="9813903at2"/>
<dbReference type="SMART" id="SM00028">
    <property type="entry name" value="TPR"/>
    <property type="match status" value="5"/>
</dbReference>
<feature type="compositionally biased region" description="Basic and acidic residues" evidence="3">
    <location>
        <begin position="71"/>
        <end position="81"/>
    </location>
</feature>
<feature type="transmembrane region" description="Helical" evidence="4">
    <location>
        <begin position="466"/>
        <end position="485"/>
    </location>
</feature>
<dbReference type="InterPro" id="IPR011990">
    <property type="entry name" value="TPR-like_helical_dom_sf"/>
</dbReference>
<dbReference type="AlphaFoldDB" id="A0A2N8KZG7"/>
<dbReference type="GO" id="GO:1902201">
    <property type="term" value="P:negative regulation of bacterial-type flagellum-dependent cell motility"/>
    <property type="evidence" value="ECO:0007669"/>
    <property type="project" value="TreeGrafter"/>
</dbReference>
<dbReference type="CDD" id="cd01949">
    <property type="entry name" value="GGDEF"/>
    <property type="match status" value="1"/>
</dbReference>
<dbReference type="Pfam" id="PF00990">
    <property type="entry name" value="GGDEF"/>
    <property type="match status" value="1"/>
</dbReference>
<dbReference type="SMART" id="SM00267">
    <property type="entry name" value="GGDEF"/>
    <property type="match status" value="1"/>
</dbReference>
<dbReference type="SUPFAM" id="SSF55073">
    <property type="entry name" value="Nucleotide cyclase"/>
    <property type="match status" value="1"/>
</dbReference>
<evidence type="ECO:0000256" key="1">
    <source>
        <dbReference type="ARBA" id="ARBA00012528"/>
    </source>
</evidence>
<dbReference type="GO" id="GO:0043709">
    <property type="term" value="P:cell adhesion involved in single-species biofilm formation"/>
    <property type="evidence" value="ECO:0007669"/>
    <property type="project" value="TreeGrafter"/>
</dbReference>
<name>A0A2N8KZG7_9BURK</name>
<dbReference type="InterPro" id="IPR000160">
    <property type="entry name" value="GGDEF_dom"/>
</dbReference>
<keyword evidence="4" id="KW-1133">Transmembrane helix</keyword>
<evidence type="ECO:0000256" key="3">
    <source>
        <dbReference type="SAM" id="MobiDB-lite"/>
    </source>
</evidence>
<keyword evidence="7" id="KW-1185">Reference proteome</keyword>
<feature type="region of interest" description="Disordered" evidence="3">
    <location>
        <begin position="44"/>
        <end position="96"/>
    </location>
</feature>
<sequence length="711" mass="78764">MSRASVFTKAESPVPARARAMPACAGWLLSLSLLGLTACQPGVPEPDASNRAQQTSGKNTQTEQQDPIWDELERVEREGRSHPAASEHVLHEMQPRTAPGSLARVQLLALRGYLSTEMRDAALTASIIKDLEEWPNEANRRAANLALIYIRARQQRFSDGLRQAERTMAPLAGYTVQETGPLLLLRCHDFLSFVQSETGDVDAAIANATEALRLADAIGKPWRRAQTLSNLAFIYHQAQQLDLARQFSDKSLAEVDQDPSPALLYDIYTMRGIVLQTLGLMDGAQQAKQAALDAARQAGSDTLTSLALGNFADFHLNQGRYSQALKFADEALALALATQHIDYELLARHNRGIAKIGLRRVEEGKREVLAALARDEQRGADTIVANAWLELGMHLERAGDLSAAVEAFHQHRRKIDKVLRDETRKTLLEIQESYEDERRAKEIELLNRDNSLKTEQLRARDLQLRLWAALGGCIVLSAVLLGLAYQRIRKTNRALAHSNAALKMASERDPLTGLANRRHFQAAIKRLADKGMLSGTVFLIDIDHFKRINDQHGHAAGDTVLIEIARRLQATLRDEDLVVRWGGEEFLILVETREVSYASTLAQRLLDQIAAPTVRHGAQHIPVTASIGFASFPVAPHEVAVNWERAIDLVDTVMYLAKAHGRNKAYGIESMQASDEDGLQELAKGMEAAWQSGQVQLLTLNGPARFEESRL</sequence>
<keyword evidence="4" id="KW-0812">Transmembrane</keyword>
<evidence type="ECO:0000259" key="5">
    <source>
        <dbReference type="PROSITE" id="PS50887"/>
    </source>
</evidence>
<proteinExistence type="predicted"/>
<accession>A0A2N8KZG7</accession>
<dbReference type="EMBL" id="POSP01000003">
    <property type="protein sequence ID" value="PND38857.1"/>
    <property type="molecule type" value="Genomic_DNA"/>
</dbReference>
<dbReference type="GO" id="GO:0052621">
    <property type="term" value="F:diguanylate cyclase activity"/>
    <property type="evidence" value="ECO:0007669"/>
    <property type="project" value="UniProtKB-EC"/>
</dbReference>
<reference evidence="6 7" key="1">
    <citation type="submission" date="2018-01" db="EMBL/GenBank/DDBJ databases">
        <title>Draft genome sequence of Paucibacter aquatile CR182 isolated from freshwater of the Nakdong River.</title>
        <authorList>
            <person name="Choi A."/>
            <person name="Chung E.J."/>
        </authorList>
    </citation>
    <scope>NUCLEOTIDE SEQUENCE [LARGE SCALE GENOMIC DNA]</scope>
    <source>
        <strain evidence="6 7">CR182</strain>
    </source>
</reference>